<proteinExistence type="inferred from homology"/>
<dbReference type="GO" id="GO:1901170">
    <property type="term" value="P:naphthalene catabolic process"/>
    <property type="evidence" value="ECO:0007669"/>
    <property type="project" value="InterPro"/>
</dbReference>
<dbReference type="Proteomes" id="UP000050863">
    <property type="component" value="Unassembled WGS sequence"/>
</dbReference>
<dbReference type="CDD" id="cd03022">
    <property type="entry name" value="DsbA_HCCA_Iso"/>
    <property type="match status" value="1"/>
</dbReference>
<evidence type="ECO:0000313" key="4">
    <source>
        <dbReference type="EMBL" id="KRR09899.1"/>
    </source>
</evidence>
<evidence type="ECO:0000256" key="2">
    <source>
        <dbReference type="PIRSR" id="PIRSR006386-1"/>
    </source>
</evidence>
<comment type="catalytic activity">
    <reaction evidence="1">
        <text>2-hydroxychromene-2-carboxylate = (3E)-4-(2-hydroxyphenyl)-2-oxobut-3-enoate</text>
        <dbReference type="Rhea" id="RHEA:27401"/>
        <dbReference type="ChEBI" id="CHEBI:59350"/>
        <dbReference type="ChEBI" id="CHEBI:59353"/>
        <dbReference type="EC" id="5.99.1.4"/>
    </reaction>
</comment>
<dbReference type="RefSeq" id="WP_057835194.1">
    <property type="nucleotide sequence ID" value="NZ_LLXZ01000064.1"/>
</dbReference>
<dbReference type="Pfam" id="PF01323">
    <property type="entry name" value="DSBA"/>
    <property type="match status" value="1"/>
</dbReference>
<comment type="caution">
    <text evidence="4">The sequence shown here is derived from an EMBL/GenBank/DDBJ whole genome shotgun (WGS) entry which is preliminary data.</text>
</comment>
<dbReference type="InterPro" id="IPR036249">
    <property type="entry name" value="Thioredoxin-like_sf"/>
</dbReference>
<dbReference type="InterPro" id="IPR014440">
    <property type="entry name" value="HCCAis_GSTk"/>
</dbReference>
<evidence type="ECO:0000256" key="1">
    <source>
        <dbReference type="PIRNR" id="PIRNR006386"/>
    </source>
</evidence>
<evidence type="ECO:0000259" key="3">
    <source>
        <dbReference type="Pfam" id="PF01323"/>
    </source>
</evidence>
<keyword evidence="5" id="KW-1185">Reference proteome</keyword>
<dbReference type="EMBL" id="LLXZ01000064">
    <property type="protein sequence ID" value="KRR09899.1"/>
    <property type="molecule type" value="Genomic_DNA"/>
</dbReference>
<organism evidence="4 5">
    <name type="scientific">Bradyrhizobium jicamae</name>
    <dbReference type="NCBI Taxonomy" id="280332"/>
    <lineage>
        <taxon>Bacteria</taxon>
        <taxon>Pseudomonadati</taxon>
        <taxon>Pseudomonadota</taxon>
        <taxon>Alphaproteobacteria</taxon>
        <taxon>Hyphomicrobiales</taxon>
        <taxon>Nitrobacteraceae</taxon>
        <taxon>Bradyrhizobium</taxon>
    </lineage>
</organism>
<dbReference type="GO" id="GO:0018845">
    <property type="term" value="F:2-hydroxychromene-2-carboxylate isomerase activity"/>
    <property type="evidence" value="ECO:0007669"/>
    <property type="project" value="UniProtKB-UniRule"/>
</dbReference>
<gene>
    <name evidence="4" type="ORF">CQ12_05640</name>
</gene>
<feature type="domain" description="DSBA-like thioredoxin" evidence="3">
    <location>
        <begin position="5"/>
        <end position="199"/>
    </location>
</feature>
<dbReference type="AlphaFoldDB" id="A0A0R3LQU1"/>
<dbReference type="GO" id="GO:0004602">
    <property type="term" value="F:glutathione peroxidase activity"/>
    <property type="evidence" value="ECO:0007669"/>
    <property type="project" value="TreeGrafter"/>
</dbReference>
<dbReference type="PANTHER" id="PTHR42943">
    <property type="entry name" value="GLUTATHIONE S-TRANSFERASE KAPPA"/>
    <property type="match status" value="1"/>
</dbReference>
<dbReference type="GO" id="GO:0006749">
    <property type="term" value="P:glutathione metabolic process"/>
    <property type="evidence" value="ECO:0007669"/>
    <property type="project" value="TreeGrafter"/>
</dbReference>
<dbReference type="InterPro" id="IPR044087">
    <property type="entry name" value="NahD-like"/>
</dbReference>
<protein>
    <recommendedName>
        <fullName evidence="1">2-hydroxychromene-2-carboxylate isomerase</fullName>
        <ecNumber evidence="1">5.99.1.4</ecNumber>
    </recommendedName>
</protein>
<sequence length="202" mass="22297">MSVIIDYYLSLNSPWTYMGSGPFAEIARRYGATVNVKPCKFGPIFEQTGGLPLPKRSPQRRAYRLVELKRWREVRGIPINLEPKYFPSDDLAAVRLVIAAKLQGKDAHLLSLEFGRAIWEREESLADAAVMSAAAQRAGLDAAALRAGGPPDGELDALYEQFTQDALKAGVFGAPSYVLPSGEIFWGQDRLELLERALKMVA</sequence>
<dbReference type="STRING" id="280332.CQ12_05640"/>
<dbReference type="InterPro" id="IPR051924">
    <property type="entry name" value="GST_Kappa/NadH"/>
</dbReference>
<comment type="similarity">
    <text evidence="1">Belongs to the GST superfamily. NadH family.</text>
</comment>
<keyword evidence="1" id="KW-0413">Isomerase</keyword>
<dbReference type="Gene3D" id="3.40.30.10">
    <property type="entry name" value="Glutaredoxin"/>
    <property type="match status" value="1"/>
</dbReference>
<dbReference type="GO" id="GO:0004364">
    <property type="term" value="F:glutathione transferase activity"/>
    <property type="evidence" value="ECO:0007669"/>
    <property type="project" value="TreeGrafter"/>
</dbReference>
<dbReference type="SUPFAM" id="SSF52833">
    <property type="entry name" value="Thioredoxin-like"/>
    <property type="match status" value="1"/>
</dbReference>
<dbReference type="OrthoDB" id="5244108at2"/>
<reference evidence="4 5" key="1">
    <citation type="submission" date="2014-03" db="EMBL/GenBank/DDBJ databases">
        <title>Bradyrhizobium valentinum sp. nov., isolated from effective nodules of Lupinus mariae-josephae, a lupine endemic of basic-lime soils in Eastern Spain.</title>
        <authorList>
            <person name="Duran D."/>
            <person name="Rey L."/>
            <person name="Navarro A."/>
            <person name="Busquets A."/>
            <person name="Imperial J."/>
            <person name="Ruiz-Argueso T."/>
        </authorList>
    </citation>
    <scope>NUCLEOTIDE SEQUENCE [LARGE SCALE GENOMIC DNA]</scope>
    <source>
        <strain evidence="4 5">PAC68</strain>
    </source>
</reference>
<dbReference type="InterPro" id="IPR001853">
    <property type="entry name" value="DSBA-like_thioredoxin_dom"/>
</dbReference>
<accession>A0A0R3LQU1</accession>
<feature type="active site" description="Nucleophile" evidence="2">
    <location>
        <position position="13"/>
    </location>
</feature>
<dbReference type="PANTHER" id="PTHR42943:SF13">
    <property type="entry name" value="GLUTATHIONE S-TRANSFERASE KAPPA-RELATED"/>
    <property type="match status" value="1"/>
</dbReference>
<dbReference type="PIRSF" id="PIRSF006386">
    <property type="entry name" value="HCCAis_GSTk"/>
    <property type="match status" value="1"/>
</dbReference>
<dbReference type="EC" id="5.99.1.4" evidence="1"/>
<evidence type="ECO:0000313" key="5">
    <source>
        <dbReference type="Proteomes" id="UP000050863"/>
    </source>
</evidence>
<name>A0A0R3LQU1_9BRAD</name>